<reference evidence="1" key="2">
    <citation type="submission" date="2020-07" db="EMBL/GenBank/DDBJ databases">
        <authorList>
            <person name="Vera ALvarez R."/>
            <person name="Arias-Moreno D.M."/>
            <person name="Jimenez-Jacinto V."/>
            <person name="Jimenez-Bremont J.F."/>
            <person name="Swaminathan K."/>
            <person name="Moose S.P."/>
            <person name="Guerrero-Gonzalez M.L."/>
            <person name="Marino-Ramirez L."/>
            <person name="Landsman D."/>
            <person name="Rodriguez-Kessler M."/>
            <person name="Delgado-Sanchez P."/>
        </authorList>
    </citation>
    <scope>NUCLEOTIDE SEQUENCE</scope>
    <source>
        <tissue evidence="1">Cladode</tissue>
    </source>
</reference>
<evidence type="ECO:0000313" key="1">
    <source>
        <dbReference type="EMBL" id="MBA4675408.1"/>
    </source>
</evidence>
<sequence length="103" mass="11733">MAFIQVKLIFLRHWKAVNAIVKIPTSPATKQERIKKCESATSDRLLLTSISGGSSILRYSLCTKRKADEDYLVMNLVVWGMRFGNQRVKVTIILKNCYCHSLS</sequence>
<accession>A0A7C9F3H4</accession>
<name>A0A7C9F3H4_OPUST</name>
<proteinExistence type="predicted"/>
<organism evidence="1">
    <name type="scientific">Opuntia streptacantha</name>
    <name type="common">Prickly pear cactus</name>
    <name type="synonym">Opuntia cardona</name>
    <dbReference type="NCBI Taxonomy" id="393608"/>
    <lineage>
        <taxon>Eukaryota</taxon>
        <taxon>Viridiplantae</taxon>
        <taxon>Streptophyta</taxon>
        <taxon>Embryophyta</taxon>
        <taxon>Tracheophyta</taxon>
        <taxon>Spermatophyta</taxon>
        <taxon>Magnoliopsida</taxon>
        <taxon>eudicotyledons</taxon>
        <taxon>Gunneridae</taxon>
        <taxon>Pentapetalae</taxon>
        <taxon>Caryophyllales</taxon>
        <taxon>Cactineae</taxon>
        <taxon>Cactaceae</taxon>
        <taxon>Opuntioideae</taxon>
        <taxon>Opuntia</taxon>
    </lineage>
</organism>
<dbReference type="AlphaFoldDB" id="A0A7C9F3H4"/>
<dbReference type="EMBL" id="GISG01267117">
    <property type="protein sequence ID" value="MBA4675408.1"/>
    <property type="molecule type" value="Transcribed_RNA"/>
</dbReference>
<protein>
    <submittedName>
        <fullName evidence="1">Uncharacterized protein</fullName>
    </submittedName>
</protein>
<reference evidence="1" key="1">
    <citation type="journal article" date="2013" name="J. Plant Res.">
        <title>Effect of fungi and light on seed germination of three Opuntia species from semiarid lands of central Mexico.</title>
        <authorList>
            <person name="Delgado-Sanchez P."/>
            <person name="Jimenez-Bremont J.F."/>
            <person name="Guerrero-Gonzalez Mde L."/>
            <person name="Flores J."/>
        </authorList>
    </citation>
    <scope>NUCLEOTIDE SEQUENCE</scope>
    <source>
        <tissue evidence="1">Cladode</tissue>
    </source>
</reference>